<accession>A0A0K1QFV6</accession>
<keyword evidence="4 5" id="KW-0067">ATP-binding</keyword>
<dbReference type="Gene3D" id="3.30.200.20">
    <property type="entry name" value="Phosphorylase Kinase, domain 1"/>
    <property type="match status" value="1"/>
</dbReference>
<evidence type="ECO:0000313" key="9">
    <source>
        <dbReference type="EMBL" id="AKV04542.1"/>
    </source>
</evidence>
<feature type="binding site" evidence="5">
    <location>
        <position position="58"/>
    </location>
    <ligand>
        <name>ATP</name>
        <dbReference type="ChEBI" id="CHEBI:30616"/>
    </ligand>
</feature>
<dbReference type="PANTHER" id="PTHR43289:SF34">
    <property type="entry name" value="SERINE_THREONINE-PROTEIN KINASE YBDM-RELATED"/>
    <property type="match status" value="1"/>
</dbReference>
<keyword evidence="7" id="KW-0812">Transmembrane</keyword>
<name>A0A0K1QFV6_9BACT</name>
<reference evidence="9 10" key="1">
    <citation type="submission" date="2015-08" db="EMBL/GenBank/DDBJ databases">
        <authorList>
            <person name="Babu N.S."/>
            <person name="Beckwith C.J."/>
            <person name="Beseler K.G."/>
            <person name="Brison A."/>
            <person name="Carone J.V."/>
            <person name="Caskin T.P."/>
            <person name="Diamond M."/>
            <person name="Durham M.E."/>
            <person name="Foxe J.M."/>
            <person name="Go M."/>
            <person name="Henderson B.A."/>
            <person name="Jones I.B."/>
            <person name="McGettigan J.A."/>
            <person name="Micheletti S.J."/>
            <person name="Nasrallah M.E."/>
            <person name="Ortiz D."/>
            <person name="Piller C.R."/>
            <person name="Privatt S.R."/>
            <person name="Schneider S.L."/>
            <person name="Sharp S."/>
            <person name="Smith T.C."/>
            <person name="Stanton J.D."/>
            <person name="Ullery H.E."/>
            <person name="Wilson R.J."/>
            <person name="Serrano M.G."/>
            <person name="Buck G."/>
            <person name="Lee V."/>
            <person name="Wang Y."/>
            <person name="Carvalho R."/>
            <person name="Voegtly L."/>
            <person name="Shi R."/>
            <person name="Duckworth R."/>
            <person name="Johnson A."/>
            <person name="Loviza R."/>
            <person name="Walstead R."/>
            <person name="Shah Z."/>
            <person name="Kiflezghi M."/>
            <person name="Wade K."/>
            <person name="Ball S.L."/>
            <person name="Bradley K.W."/>
            <person name="Asai D.J."/>
            <person name="Bowman C.A."/>
            <person name="Russell D.A."/>
            <person name="Pope W.H."/>
            <person name="Jacobs-Sera D."/>
            <person name="Hendrix R.W."/>
            <person name="Hatfull G.F."/>
        </authorList>
    </citation>
    <scope>NUCLEOTIDE SEQUENCE [LARGE SCALE GENOMIC DNA]</scope>
    <source>
        <strain evidence="9 10">DSM 27648</strain>
    </source>
</reference>
<feature type="region of interest" description="Disordered" evidence="6">
    <location>
        <begin position="306"/>
        <end position="346"/>
    </location>
</feature>
<evidence type="ECO:0000256" key="2">
    <source>
        <dbReference type="ARBA" id="ARBA00022741"/>
    </source>
</evidence>
<dbReference type="PANTHER" id="PTHR43289">
    <property type="entry name" value="MITOGEN-ACTIVATED PROTEIN KINASE KINASE KINASE 20-RELATED"/>
    <property type="match status" value="1"/>
</dbReference>
<dbReference type="Gene3D" id="1.10.510.10">
    <property type="entry name" value="Transferase(Phosphotransferase) domain 1"/>
    <property type="match status" value="1"/>
</dbReference>
<feature type="region of interest" description="Disordered" evidence="6">
    <location>
        <begin position="575"/>
        <end position="594"/>
    </location>
</feature>
<dbReference type="Proteomes" id="UP000064967">
    <property type="component" value="Chromosome"/>
</dbReference>
<keyword evidence="10" id="KW-1185">Reference proteome</keyword>
<dbReference type="OrthoDB" id="9779541at2"/>
<keyword evidence="9" id="KW-0723">Serine/threonine-protein kinase</keyword>
<dbReference type="RefSeq" id="WP_146655142.1">
    <property type="nucleotide sequence ID" value="NZ_CP012333.1"/>
</dbReference>
<dbReference type="STRING" id="1391654.AKJ09_11205"/>
<keyword evidence="7" id="KW-1133">Transmembrane helix</keyword>
<evidence type="ECO:0000259" key="8">
    <source>
        <dbReference type="PROSITE" id="PS50011"/>
    </source>
</evidence>
<dbReference type="PROSITE" id="PS00108">
    <property type="entry name" value="PROTEIN_KINASE_ST"/>
    <property type="match status" value="1"/>
</dbReference>
<sequence>MSALATDAPANDGANDGANRLGQVVSGRYRIQQLLGEGGMGAVYLAEHTLMRKRVALKLLHAEMSANAEVLARFEREAMAAAHIEHPNVAAATDFGRTEDGAFFLVLEYIEGTSLREVIGSGAMLPARAVHVARQIAMALERAHDAGIVHRDLKPENVMLVRKGDDPDFVKVLDFGIAKLSAETISQRGGADQPLTRMGTILGTPEYMAPEQALGEAVSAQSDLYAVGVILYEMLTGLHPFDPPDRMAMLSFHIVAPVPAMRDRAPLVDVPAPVEAVVRKLLEKDAKARYASARALVEALDVAASQGGLSAQTPRPRESLARIAPPPSAARLSAAEPARDSSWHADDSFAKTSHGELVAPPGPHARASMVASAATAAGLPAQRIEPSAAVAGVPGVPMQVSPLLQALDLLKKQPRGVLIAVASALPIGAILVVVVMVLALRGPKTKDDKLGEVATTKQAAKAAEPVKLASEDRLKRAYIEGPEALEALAKEFPADTRPLEKAALGYHTQGREADALRVTSSLMLLDAKAGSAELADIVGEIAARSRGENAETAYALLEGPFGDHGVDALAELATSKTSSRETRARATRSLTKPDVRAHASPATMILIDFKNATSCSAKKELLDRAREEGDVRMIGVLKPLKVSRGCGFLGRGDCWPCLHRDGTLADTIAAIEARAASK</sequence>
<dbReference type="PROSITE" id="PS00107">
    <property type="entry name" value="PROTEIN_KINASE_ATP"/>
    <property type="match status" value="1"/>
</dbReference>
<feature type="domain" description="Protein kinase" evidence="8">
    <location>
        <begin position="29"/>
        <end position="300"/>
    </location>
</feature>
<gene>
    <name evidence="9" type="ORF">AKJ09_11205</name>
</gene>
<dbReference type="AlphaFoldDB" id="A0A0K1QFV6"/>
<evidence type="ECO:0000313" key="10">
    <source>
        <dbReference type="Proteomes" id="UP000064967"/>
    </source>
</evidence>
<organism evidence="9 10">
    <name type="scientific">Labilithrix luteola</name>
    <dbReference type="NCBI Taxonomy" id="1391654"/>
    <lineage>
        <taxon>Bacteria</taxon>
        <taxon>Pseudomonadati</taxon>
        <taxon>Myxococcota</taxon>
        <taxon>Polyangia</taxon>
        <taxon>Polyangiales</taxon>
        <taxon>Labilitrichaceae</taxon>
        <taxon>Labilithrix</taxon>
    </lineage>
</organism>
<feature type="transmembrane region" description="Helical" evidence="7">
    <location>
        <begin position="417"/>
        <end position="440"/>
    </location>
</feature>
<evidence type="ECO:0000256" key="6">
    <source>
        <dbReference type="SAM" id="MobiDB-lite"/>
    </source>
</evidence>
<keyword evidence="1" id="KW-0808">Transferase</keyword>
<dbReference type="CDD" id="cd14014">
    <property type="entry name" value="STKc_PknB_like"/>
    <property type="match status" value="1"/>
</dbReference>
<dbReference type="SUPFAM" id="SSF56112">
    <property type="entry name" value="Protein kinase-like (PK-like)"/>
    <property type="match status" value="1"/>
</dbReference>
<keyword evidence="7" id="KW-0472">Membrane</keyword>
<feature type="compositionally biased region" description="Basic and acidic residues" evidence="6">
    <location>
        <begin position="337"/>
        <end position="346"/>
    </location>
</feature>
<keyword evidence="2 5" id="KW-0547">Nucleotide-binding</keyword>
<dbReference type="SMART" id="SM00220">
    <property type="entry name" value="S_TKc"/>
    <property type="match status" value="1"/>
</dbReference>
<dbReference type="InterPro" id="IPR000719">
    <property type="entry name" value="Prot_kinase_dom"/>
</dbReference>
<keyword evidence="3 9" id="KW-0418">Kinase</keyword>
<dbReference type="EMBL" id="CP012333">
    <property type="protein sequence ID" value="AKV04542.1"/>
    <property type="molecule type" value="Genomic_DNA"/>
</dbReference>
<dbReference type="PROSITE" id="PS50011">
    <property type="entry name" value="PROTEIN_KINASE_DOM"/>
    <property type="match status" value="1"/>
</dbReference>
<dbReference type="InterPro" id="IPR017441">
    <property type="entry name" value="Protein_kinase_ATP_BS"/>
</dbReference>
<dbReference type="GO" id="GO:0005524">
    <property type="term" value="F:ATP binding"/>
    <property type="evidence" value="ECO:0007669"/>
    <property type="project" value="UniProtKB-UniRule"/>
</dbReference>
<protein>
    <submittedName>
        <fullName evidence="9">Serine/threonine protein kinase</fullName>
    </submittedName>
</protein>
<evidence type="ECO:0000256" key="1">
    <source>
        <dbReference type="ARBA" id="ARBA00022679"/>
    </source>
</evidence>
<evidence type="ECO:0000256" key="4">
    <source>
        <dbReference type="ARBA" id="ARBA00022840"/>
    </source>
</evidence>
<evidence type="ECO:0000256" key="3">
    <source>
        <dbReference type="ARBA" id="ARBA00022777"/>
    </source>
</evidence>
<dbReference type="Pfam" id="PF00069">
    <property type="entry name" value="Pkinase"/>
    <property type="match status" value="1"/>
</dbReference>
<evidence type="ECO:0000256" key="5">
    <source>
        <dbReference type="PROSITE-ProRule" id="PRU10141"/>
    </source>
</evidence>
<evidence type="ECO:0000256" key="7">
    <source>
        <dbReference type="SAM" id="Phobius"/>
    </source>
</evidence>
<dbReference type="KEGG" id="llu:AKJ09_11205"/>
<dbReference type="GO" id="GO:0004674">
    <property type="term" value="F:protein serine/threonine kinase activity"/>
    <property type="evidence" value="ECO:0007669"/>
    <property type="project" value="UniProtKB-KW"/>
</dbReference>
<dbReference type="InterPro" id="IPR008271">
    <property type="entry name" value="Ser/Thr_kinase_AS"/>
</dbReference>
<proteinExistence type="predicted"/>
<dbReference type="InterPro" id="IPR011009">
    <property type="entry name" value="Kinase-like_dom_sf"/>
</dbReference>